<organism evidence="2 3">
    <name type="scientific">Plasmodium vivax</name>
    <name type="common">malaria parasite P. vivax</name>
    <dbReference type="NCBI Taxonomy" id="5855"/>
    <lineage>
        <taxon>Eukaryota</taxon>
        <taxon>Sar</taxon>
        <taxon>Alveolata</taxon>
        <taxon>Apicomplexa</taxon>
        <taxon>Aconoidasida</taxon>
        <taxon>Haemosporida</taxon>
        <taxon>Plasmodiidae</taxon>
        <taxon>Plasmodium</taxon>
        <taxon>Plasmodium (Plasmodium)</taxon>
    </lineage>
</organism>
<protein>
    <recommendedName>
        <fullName evidence="4">Variable surface protein</fullName>
    </recommendedName>
</protein>
<evidence type="ECO:0000313" key="3">
    <source>
        <dbReference type="Proteomes" id="UP000196402"/>
    </source>
</evidence>
<evidence type="ECO:0000313" key="2">
    <source>
        <dbReference type="EMBL" id="SCA83565.1"/>
    </source>
</evidence>
<dbReference type="InterPro" id="IPR022139">
    <property type="entry name" value="Fam-L/Fam-M-like_plasmodium"/>
</dbReference>
<dbReference type="Pfam" id="PF12420">
    <property type="entry name" value="DUF3671"/>
    <property type="match status" value="1"/>
</dbReference>
<dbReference type="Proteomes" id="UP000196402">
    <property type="component" value="Unassembled WGS sequence"/>
</dbReference>
<keyword evidence="1" id="KW-0472">Membrane</keyword>
<evidence type="ECO:0008006" key="4">
    <source>
        <dbReference type="Google" id="ProtNLM"/>
    </source>
</evidence>
<feature type="non-terminal residue" evidence="2">
    <location>
        <position position="237"/>
    </location>
</feature>
<sequence length="237" mass="28474">FCISLENMYKQNKTWNTKFNRLLETKERQSKLKQSILREKLPDKRSCKEKSNVSPNISTYSHVKRNGSNNIDVYMKNYKDRYGKKKGLYKLDCYYENKIFKKIDYIYDLEKRMRNDRKSFKKNILQKFGFPLIFFTLIPFCGIVFPIIFNGYIPIVNVCYKGHEHTNTCKDYLELLFTKEQWKIFVPLYTALLSLLTILVLSIYFYILIKVLKYERLKCGKGKMSIKEYSCLCRDIF</sequence>
<gene>
    <name evidence="2" type="ORF">PVT01_000058300</name>
</gene>
<dbReference type="EMBL" id="FLYH01000155">
    <property type="protein sequence ID" value="SCA83565.1"/>
    <property type="molecule type" value="Genomic_DNA"/>
</dbReference>
<dbReference type="AlphaFoldDB" id="A0A1G4EGH7"/>
<name>A0A1G4EGH7_PLAVI</name>
<reference evidence="2 3" key="1">
    <citation type="submission" date="2016-07" db="EMBL/GenBank/DDBJ databases">
        <authorList>
            <consortium name="Pathogen Informatics"/>
        </authorList>
    </citation>
    <scope>NUCLEOTIDE SEQUENCE [LARGE SCALE GENOMIC DNA]</scope>
</reference>
<keyword evidence="1" id="KW-0812">Transmembrane</keyword>
<feature type="transmembrane region" description="Helical" evidence="1">
    <location>
        <begin position="128"/>
        <end position="149"/>
    </location>
</feature>
<feature type="non-terminal residue" evidence="2">
    <location>
        <position position="1"/>
    </location>
</feature>
<proteinExistence type="predicted"/>
<accession>A0A1G4EGH7</accession>
<feature type="transmembrane region" description="Helical" evidence="1">
    <location>
        <begin position="184"/>
        <end position="208"/>
    </location>
</feature>
<keyword evidence="1" id="KW-1133">Transmembrane helix</keyword>
<evidence type="ECO:0000256" key="1">
    <source>
        <dbReference type="SAM" id="Phobius"/>
    </source>
</evidence>